<accession>H6LDU5</accession>
<proteinExistence type="predicted"/>
<dbReference type="eggNOG" id="COG1404">
    <property type="taxonomic scope" value="Bacteria"/>
</dbReference>
<dbReference type="OrthoDB" id="9759014at2"/>
<dbReference type="InterPro" id="IPR034074">
    <property type="entry name" value="Y4bN_pept_dom"/>
</dbReference>
<evidence type="ECO:0000313" key="2">
    <source>
        <dbReference type="EMBL" id="AFA47988.1"/>
    </source>
</evidence>
<dbReference type="GO" id="GO:0006508">
    <property type="term" value="P:proteolysis"/>
    <property type="evidence" value="ECO:0007669"/>
    <property type="project" value="InterPro"/>
</dbReference>
<dbReference type="Gene3D" id="3.40.50.200">
    <property type="entry name" value="Peptidase S8/S53 domain"/>
    <property type="match status" value="1"/>
</dbReference>
<evidence type="ECO:0000259" key="1">
    <source>
        <dbReference type="Pfam" id="PF00082"/>
    </source>
</evidence>
<dbReference type="HOGENOM" id="CLU_018676_1_0_9"/>
<feature type="domain" description="Peptidase S8/S53" evidence="1">
    <location>
        <begin position="254"/>
        <end position="524"/>
    </location>
</feature>
<reference evidence="3" key="1">
    <citation type="submission" date="2011-07" db="EMBL/GenBank/DDBJ databases">
        <title>Complete genome sequence of Acetobacterium woodii.</title>
        <authorList>
            <person name="Poehlein A."/>
            <person name="Schmidt S."/>
            <person name="Kaster A.-K."/>
            <person name="Goenrich M."/>
            <person name="Vollmers J."/>
            <person name="Thuermer A."/>
            <person name="Gottschalk G."/>
            <person name="Thauer R.K."/>
            <person name="Daniel R."/>
            <person name="Mueller V."/>
        </authorList>
    </citation>
    <scope>NUCLEOTIDE SEQUENCE [LARGE SCALE GENOMIC DNA]</scope>
    <source>
        <strain evidence="3">ATCC 29683 / DSM 1030 / JCM 2381 / KCTC 1655 / WB1</strain>
    </source>
</reference>
<dbReference type="Pfam" id="PF00082">
    <property type="entry name" value="Peptidase_S8"/>
    <property type="match status" value="1"/>
</dbReference>
<dbReference type="SUPFAM" id="SSF52743">
    <property type="entry name" value="Subtilisin-like"/>
    <property type="match status" value="1"/>
</dbReference>
<dbReference type="AlphaFoldDB" id="H6LDU5"/>
<protein>
    <recommendedName>
        <fullName evidence="1">Peptidase S8/S53 domain-containing protein</fullName>
    </recommendedName>
</protein>
<sequence>MVKRELLPIKFFSKRDSDSLRTEGGPSQDPSWILNDENLIIRSNMLDDNMTEIDELFNKRKIDYLPLVIEVDIFEKAIAKTHRNAIASLFSMKNGSEIIGMISETKLLVKVNSKEHARKIRSKIKDTEKYKHALSAVENIEPFSPIIKKKKDVKTYKIVLVNYENYELNLSAERNFEFSCNQKGVAFNKTVYTEDLTVYKIKNADLDVLFDDENISEIIFEITPMPFIHASLDALESPNDFQIQVPDDKKSYPIVGVLDNGIECIPHLEPWLLKDKYSAYPPDLVAKNHGTAVASIIVYGDALENKELTGNSGCFIFDATVFPDLTKEDLEEDELVANINEAISQNCLNIKIWNLSGGFQQEIEDEKFSDFAMALDSIQDRYGVVICKSAGNCKNFKTGKPKGKINIGADSVRALTVGSIAQSKAESDYSEINYPSPFTKIGRGPGNIIKPELVHFGGNAGKNTVSGVKVINVNGELSESAGTSFATPRIADLLSGLENEIADEFDPLLVKALAIHSSNYPKNVKMTQENKVKEMGFGLPKPINEILYNNPNEVTLILKDTLEKSKFIDILDFPMPDCLVFDGKFTGQIIATLVYNPYLKTAQANEYCQSNIDIYMGTFDEKTQRDTSKFNVLNPIGRKGSHNLLNPSCYSATKLKAMNDSFSKSERFLTKCGSKFYPIKKYAVDLKDLTDGNKEKYLGSGRKWFLKIEGLYRSSIEDEAIKNNEILSQDFCLVLTIKHPNPDVPVYNEVVKGLAENNFWHQNINLRNQINVVLHN</sequence>
<dbReference type="InterPro" id="IPR000209">
    <property type="entry name" value="Peptidase_S8/S53_dom"/>
</dbReference>
<keyword evidence="3" id="KW-1185">Reference proteome</keyword>
<dbReference type="InterPro" id="IPR036852">
    <property type="entry name" value="Peptidase_S8/S53_dom_sf"/>
</dbReference>
<dbReference type="STRING" id="931626.Awo_c12040"/>
<dbReference type="GO" id="GO:0004252">
    <property type="term" value="F:serine-type endopeptidase activity"/>
    <property type="evidence" value="ECO:0007669"/>
    <property type="project" value="InterPro"/>
</dbReference>
<gene>
    <name evidence="2" type="ordered locus">Awo_c12040</name>
</gene>
<dbReference type="Proteomes" id="UP000007177">
    <property type="component" value="Chromosome"/>
</dbReference>
<reference evidence="2 3" key="2">
    <citation type="journal article" date="2012" name="PLoS ONE">
        <title>An ancient pathway combining carbon dioxide fixation with the generation and utilization of a sodium ion gradient for ATP synthesis.</title>
        <authorList>
            <person name="Poehlein A."/>
            <person name="Schmidt S."/>
            <person name="Kaster A.K."/>
            <person name="Goenrich M."/>
            <person name="Vollmers J."/>
            <person name="Thurmer A."/>
            <person name="Bertsch J."/>
            <person name="Schuchmann K."/>
            <person name="Voigt B."/>
            <person name="Hecker M."/>
            <person name="Daniel R."/>
            <person name="Thauer R.K."/>
            <person name="Gottschalk G."/>
            <person name="Muller V."/>
        </authorList>
    </citation>
    <scope>NUCLEOTIDE SEQUENCE [LARGE SCALE GENOMIC DNA]</scope>
    <source>
        <strain evidence="3">ATCC 29683 / DSM 1030 / JCM 2381 / KCTC 1655 / WB1</strain>
    </source>
</reference>
<dbReference type="EMBL" id="CP002987">
    <property type="protein sequence ID" value="AFA47988.1"/>
    <property type="molecule type" value="Genomic_DNA"/>
</dbReference>
<dbReference type="RefSeq" id="WP_014355591.1">
    <property type="nucleotide sequence ID" value="NC_016894.1"/>
</dbReference>
<name>H6LDU5_ACEWD</name>
<dbReference type="KEGG" id="awo:Awo_c12040"/>
<dbReference type="CDD" id="cd04847">
    <property type="entry name" value="Peptidases_S8_Subtilisin_like_2"/>
    <property type="match status" value="1"/>
</dbReference>
<organism evidence="2 3">
    <name type="scientific">Acetobacterium woodii (strain ATCC 29683 / DSM 1030 / JCM 2381 / KCTC 1655 / WB1)</name>
    <dbReference type="NCBI Taxonomy" id="931626"/>
    <lineage>
        <taxon>Bacteria</taxon>
        <taxon>Bacillati</taxon>
        <taxon>Bacillota</taxon>
        <taxon>Clostridia</taxon>
        <taxon>Eubacteriales</taxon>
        <taxon>Eubacteriaceae</taxon>
        <taxon>Acetobacterium</taxon>
    </lineage>
</organism>
<evidence type="ECO:0000313" key="3">
    <source>
        <dbReference type="Proteomes" id="UP000007177"/>
    </source>
</evidence>